<name>A0A1G4ME46_LACFM</name>
<dbReference type="OMA" id="WDLITAW"/>
<keyword evidence="2" id="KW-1185">Reference proteome</keyword>
<gene>
    <name evidence="1" type="ORF">LAFE_0E12266G</name>
</gene>
<reference evidence="2" key="1">
    <citation type="submission" date="2016-03" db="EMBL/GenBank/DDBJ databases">
        <authorList>
            <person name="Devillers H."/>
        </authorList>
    </citation>
    <scope>NUCLEOTIDE SEQUENCE [LARGE SCALE GENOMIC DNA]</scope>
</reference>
<dbReference type="InterPro" id="IPR027417">
    <property type="entry name" value="P-loop_NTPase"/>
</dbReference>
<sequence length="203" mass="22873">MEEGLDKLLVWYTSDAAQLARKMANFLTEERSPAVTGTLYFIDAMDRFPLTEFQKALPHEGHSQIYDNVRIMTCLDMEELAAMVAKISQSTQRARVAHTKDASIAATRTLLVLRGLDVIFRNSMLRDASLAHRLLKDVMLRLRIVANTTSDFRTIALFPSNEASEIAGNLNEKPLRKKPKLSLGQGNSLSHYLSKFYADRTLV</sequence>
<dbReference type="Gene3D" id="3.40.50.300">
    <property type="entry name" value="P-loop containing nucleotide triphosphate hydrolases"/>
    <property type="match status" value="1"/>
</dbReference>
<accession>A0A1G4ME46</accession>
<dbReference type="InterPro" id="IPR031783">
    <property type="entry name" value="Csm2"/>
</dbReference>
<proteinExistence type="predicted"/>
<protein>
    <submittedName>
        <fullName evidence="1">LAFE_0E12266g1_1</fullName>
    </submittedName>
</protein>
<evidence type="ECO:0000313" key="1">
    <source>
        <dbReference type="EMBL" id="SCW02015.1"/>
    </source>
</evidence>
<dbReference type="STRING" id="4955.A0A1G4ME46"/>
<dbReference type="Proteomes" id="UP000190831">
    <property type="component" value="Chromosome E"/>
</dbReference>
<dbReference type="AlphaFoldDB" id="A0A1G4ME46"/>
<organism evidence="1 2">
    <name type="scientific">Lachancea fermentati</name>
    <name type="common">Zygosaccharomyces fermentati</name>
    <dbReference type="NCBI Taxonomy" id="4955"/>
    <lineage>
        <taxon>Eukaryota</taxon>
        <taxon>Fungi</taxon>
        <taxon>Dikarya</taxon>
        <taxon>Ascomycota</taxon>
        <taxon>Saccharomycotina</taxon>
        <taxon>Saccharomycetes</taxon>
        <taxon>Saccharomycetales</taxon>
        <taxon>Saccharomycetaceae</taxon>
        <taxon>Lachancea</taxon>
    </lineage>
</organism>
<evidence type="ECO:0000313" key="2">
    <source>
        <dbReference type="Proteomes" id="UP000190831"/>
    </source>
</evidence>
<dbReference type="EMBL" id="LT598488">
    <property type="protein sequence ID" value="SCW02015.1"/>
    <property type="molecule type" value="Genomic_DNA"/>
</dbReference>
<dbReference type="OrthoDB" id="4067310at2759"/>
<dbReference type="Pfam" id="PF16834">
    <property type="entry name" value="CSM2"/>
    <property type="match status" value="1"/>
</dbReference>
<dbReference type="GO" id="GO:0097196">
    <property type="term" value="C:Shu complex"/>
    <property type="evidence" value="ECO:0007669"/>
    <property type="project" value="InterPro"/>
</dbReference>
<dbReference type="GO" id="GO:0005634">
    <property type="term" value="C:nucleus"/>
    <property type="evidence" value="ECO:0007669"/>
    <property type="project" value="InterPro"/>
</dbReference>
<dbReference type="GO" id="GO:0000725">
    <property type="term" value="P:recombinational repair"/>
    <property type="evidence" value="ECO:0007669"/>
    <property type="project" value="InterPro"/>
</dbReference>